<evidence type="ECO:0000256" key="10">
    <source>
        <dbReference type="ARBA" id="ARBA00049406"/>
    </source>
</evidence>
<evidence type="ECO:0000256" key="3">
    <source>
        <dbReference type="ARBA" id="ARBA00008636"/>
    </source>
</evidence>
<feature type="compositionally biased region" description="Basic and acidic residues" evidence="12">
    <location>
        <begin position="282"/>
        <end position="291"/>
    </location>
</feature>
<keyword evidence="15" id="KW-1185">Reference proteome</keyword>
<dbReference type="RefSeq" id="WP_187014521.1">
    <property type="nucleotide sequence ID" value="NZ_JACOQI010000006.1"/>
</dbReference>
<dbReference type="NCBIfam" id="TIGR00718">
    <property type="entry name" value="sda_alpha"/>
    <property type="match status" value="1"/>
</dbReference>
<feature type="domain" description="Serine dehydratase-like alpha subunit" evidence="13">
    <location>
        <begin position="18"/>
        <end position="275"/>
    </location>
</feature>
<dbReference type="PANTHER" id="PTHR30182:SF1">
    <property type="entry name" value="L-SERINE DEHYDRATASE 1"/>
    <property type="match status" value="1"/>
</dbReference>
<evidence type="ECO:0000256" key="12">
    <source>
        <dbReference type="SAM" id="MobiDB-lite"/>
    </source>
</evidence>
<accession>A0A923SAP3</accession>
<keyword evidence="4 11" id="KW-0312">Gluconeogenesis</keyword>
<dbReference type="GO" id="GO:0003941">
    <property type="term" value="F:L-serine ammonia-lyase activity"/>
    <property type="evidence" value="ECO:0007669"/>
    <property type="project" value="UniProtKB-UniRule"/>
</dbReference>
<evidence type="ECO:0000256" key="6">
    <source>
        <dbReference type="ARBA" id="ARBA00022723"/>
    </source>
</evidence>
<sequence length="291" mass="30582">MALNSMQEIFEKAASRSIPFWRVVLETDMEERQVTEEQSMEKMRAAWHAMLESVVSYQGDQRSRSGLVGGDGARMRRYAAADTTYSGPYVQEVIATALSVGESNACMRKIVAAPTAGACGVLPAVLVPLYQMGRATEEEILQALYTASGIGAVVSFRACIAGASGGCQAEIGTASAMAAGALTSLRGGDPQQIGHAAAMALKNLMGLVCDPVAGLVEVPCVKRNVVGSVNAVSCADMALAGVESRIPVDEVIDCMGEVGRRMPMEMRETALGGLAATPTGKAVKERMEQQD</sequence>
<evidence type="ECO:0000256" key="2">
    <source>
        <dbReference type="ARBA" id="ARBA00004742"/>
    </source>
</evidence>
<dbReference type="InterPro" id="IPR005130">
    <property type="entry name" value="Ser_deHydtase-like_asu"/>
</dbReference>
<evidence type="ECO:0000256" key="5">
    <source>
        <dbReference type="ARBA" id="ARBA00022485"/>
    </source>
</evidence>
<keyword evidence="9 11" id="KW-0456">Lyase</keyword>
<dbReference type="GO" id="GO:0051539">
    <property type="term" value="F:4 iron, 4 sulfur cluster binding"/>
    <property type="evidence" value="ECO:0007669"/>
    <property type="project" value="UniProtKB-UniRule"/>
</dbReference>
<name>A0A923SAP3_9FIRM</name>
<evidence type="ECO:0000259" key="13">
    <source>
        <dbReference type="Pfam" id="PF03313"/>
    </source>
</evidence>
<dbReference type="PANTHER" id="PTHR30182">
    <property type="entry name" value="L-SERINE DEHYDRATASE"/>
    <property type="match status" value="1"/>
</dbReference>
<organism evidence="14 15">
    <name type="scientific">Dysosmobacter segnis</name>
    <dbReference type="NCBI Taxonomy" id="2763042"/>
    <lineage>
        <taxon>Bacteria</taxon>
        <taxon>Bacillati</taxon>
        <taxon>Bacillota</taxon>
        <taxon>Clostridia</taxon>
        <taxon>Eubacteriales</taxon>
        <taxon>Oscillospiraceae</taxon>
        <taxon>Dysosmobacter</taxon>
    </lineage>
</organism>
<dbReference type="AlphaFoldDB" id="A0A923SAP3"/>
<comment type="caution">
    <text evidence="14">The sequence shown here is derived from an EMBL/GenBank/DDBJ whole genome shotgun (WGS) entry which is preliminary data.</text>
</comment>
<dbReference type="EMBL" id="JACOQI010000006">
    <property type="protein sequence ID" value="MBC5770227.1"/>
    <property type="molecule type" value="Genomic_DNA"/>
</dbReference>
<reference evidence="14" key="1">
    <citation type="submission" date="2020-08" db="EMBL/GenBank/DDBJ databases">
        <title>Genome public.</title>
        <authorList>
            <person name="Liu C."/>
            <person name="Sun Q."/>
        </authorList>
    </citation>
    <scope>NUCLEOTIDE SEQUENCE</scope>
    <source>
        <strain evidence="14">BX15</strain>
    </source>
</reference>
<protein>
    <recommendedName>
        <fullName evidence="11">L-serine dehydratase</fullName>
        <ecNumber evidence="11">4.3.1.17</ecNumber>
    </recommendedName>
</protein>
<dbReference type="GO" id="GO:0046872">
    <property type="term" value="F:metal ion binding"/>
    <property type="evidence" value="ECO:0007669"/>
    <property type="project" value="UniProtKB-KW"/>
</dbReference>
<keyword evidence="7 11" id="KW-0408">Iron</keyword>
<evidence type="ECO:0000313" key="15">
    <source>
        <dbReference type="Proteomes" id="UP000620327"/>
    </source>
</evidence>
<comment type="pathway">
    <text evidence="2">Carbohydrate biosynthesis; gluconeogenesis.</text>
</comment>
<dbReference type="InterPro" id="IPR004642">
    <property type="entry name" value="Ser_deHydtase_asu"/>
</dbReference>
<comment type="catalytic activity">
    <reaction evidence="10 11">
        <text>L-serine = pyruvate + NH4(+)</text>
        <dbReference type="Rhea" id="RHEA:19169"/>
        <dbReference type="ChEBI" id="CHEBI:15361"/>
        <dbReference type="ChEBI" id="CHEBI:28938"/>
        <dbReference type="ChEBI" id="CHEBI:33384"/>
        <dbReference type="EC" id="4.3.1.17"/>
    </reaction>
</comment>
<keyword evidence="8 11" id="KW-0411">Iron-sulfur</keyword>
<evidence type="ECO:0000256" key="1">
    <source>
        <dbReference type="ARBA" id="ARBA00001966"/>
    </source>
</evidence>
<dbReference type="GO" id="GO:0006094">
    <property type="term" value="P:gluconeogenesis"/>
    <property type="evidence" value="ECO:0007669"/>
    <property type="project" value="UniProtKB-KW"/>
</dbReference>
<evidence type="ECO:0000313" key="14">
    <source>
        <dbReference type="EMBL" id="MBC5770227.1"/>
    </source>
</evidence>
<comment type="cofactor">
    <cofactor evidence="1 11">
        <name>[4Fe-4S] cluster</name>
        <dbReference type="ChEBI" id="CHEBI:49883"/>
    </cofactor>
</comment>
<keyword evidence="6 11" id="KW-0479">Metal-binding</keyword>
<gene>
    <name evidence="14" type="primary">sdaAA</name>
    <name evidence="14" type="ORF">H8Z83_07815</name>
</gene>
<evidence type="ECO:0000256" key="8">
    <source>
        <dbReference type="ARBA" id="ARBA00023014"/>
    </source>
</evidence>
<dbReference type="EC" id="4.3.1.17" evidence="11"/>
<evidence type="ECO:0000256" key="7">
    <source>
        <dbReference type="ARBA" id="ARBA00023004"/>
    </source>
</evidence>
<evidence type="ECO:0000256" key="9">
    <source>
        <dbReference type="ARBA" id="ARBA00023239"/>
    </source>
</evidence>
<evidence type="ECO:0000256" key="4">
    <source>
        <dbReference type="ARBA" id="ARBA00022432"/>
    </source>
</evidence>
<dbReference type="InterPro" id="IPR051318">
    <property type="entry name" value="Fe-S_L-Ser"/>
</dbReference>
<dbReference type="Proteomes" id="UP000620327">
    <property type="component" value="Unassembled WGS sequence"/>
</dbReference>
<feature type="region of interest" description="Disordered" evidence="12">
    <location>
        <begin position="272"/>
        <end position="291"/>
    </location>
</feature>
<dbReference type="Pfam" id="PF03313">
    <property type="entry name" value="SDH_alpha"/>
    <property type="match status" value="1"/>
</dbReference>
<evidence type="ECO:0000256" key="11">
    <source>
        <dbReference type="RuleBase" id="RU366059"/>
    </source>
</evidence>
<comment type="similarity">
    <text evidence="3 11">Belongs to the iron-sulfur dependent L-serine dehydratase family.</text>
</comment>
<proteinExistence type="inferred from homology"/>
<keyword evidence="5 11" id="KW-0004">4Fe-4S</keyword>